<organism evidence="1 2">
    <name type="scientific">Diploscapter pachys</name>
    <dbReference type="NCBI Taxonomy" id="2018661"/>
    <lineage>
        <taxon>Eukaryota</taxon>
        <taxon>Metazoa</taxon>
        <taxon>Ecdysozoa</taxon>
        <taxon>Nematoda</taxon>
        <taxon>Chromadorea</taxon>
        <taxon>Rhabditida</taxon>
        <taxon>Rhabditina</taxon>
        <taxon>Rhabditomorpha</taxon>
        <taxon>Rhabditoidea</taxon>
        <taxon>Rhabditidae</taxon>
        <taxon>Diploscapter</taxon>
    </lineage>
</organism>
<dbReference type="AlphaFoldDB" id="A0A2A2KIY1"/>
<name>A0A2A2KIY1_9BILA</name>
<keyword evidence="2" id="KW-1185">Reference proteome</keyword>
<dbReference type="EMBL" id="LIAE01008478">
    <property type="protein sequence ID" value="PAV73838.1"/>
    <property type="molecule type" value="Genomic_DNA"/>
</dbReference>
<sequence>MIKWTMNNKSVNGVSMIHDSKPLIHSLLIELTFSKIKYRNGSLLDLRGDLCTEEFDVGIKWASPRISKEYINVRTCLRNTKGMMEYEEADLKTWQLFRKYHENRYKYEETPLTWVEFAQSEGGKFRPPLPLHLLLENTTINEIIVEVYDLEQFWVLMKQLDSTPSTINNKIVICPKFAGNELDSERCRTSEFLKNGVHTFGISGTTFDSSFLQLPQFHDTQWKLFHIKSNKFLELPDLSLQRLKIVDGSGSLRQFILNLLENPQPISREWICLDLKNEDQVWGWDTLEETLDTVKSLSWTMKEISPFNK</sequence>
<proteinExistence type="predicted"/>
<gene>
    <name evidence="1" type="ORF">WR25_04193</name>
</gene>
<evidence type="ECO:0000313" key="2">
    <source>
        <dbReference type="Proteomes" id="UP000218231"/>
    </source>
</evidence>
<reference evidence="1 2" key="1">
    <citation type="journal article" date="2017" name="Curr. Biol.">
        <title>Genome architecture and evolution of a unichromosomal asexual nematode.</title>
        <authorList>
            <person name="Fradin H."/>
            <person name="Zegar C."/>
            <person name="Gutwein M."/>
            <person name="Lucas J."/>
            <person name="Kovtun M."/>
            <person name="Corcoran D."/>
            <person name="Baugh L.R."/>
            <person name="Kiontke K."/>
            <person name="Gunsalus K."/>
            <person name="Fitch D.H."/>
            <person name="Piano F."/>
        </authorList>
    </citation>
    <scope>NUCLEOTIDE SEQUENCE [LARGE SCALE GENOMIC DNA]</scope>
    <source>
        <strain evidence="1">PF1309</strain>
    </source>
</reference>
<accession>A0A2A2KIY1</accession>
<dbReference type="Proteomes" id="UP000218231">
    <property type="component" value="Unassembled WGS sequence"/>
</dbReference>
<evidence type="ECO:0000313" key="1">
    <source>
        <dbReference type="EMBL" id="PAV73838.1"/>
    </source>
</evidence>
<protein>
    <recommendedName>
        <fullName evidence="3">F-box associated domain-containing protein</fullName>
    </recommendedName>
</protein>
<feature type="non-terminal residue" evidence="1">
    <location>
        <position position="309"/>
    </location>
</feature>
<comment type="caution">
    <text evidence="1">The sequence shown here is derived from an EMBL/GenBank/DDBJ whole genome shotgun (WGS) entry which is preliminary data.</text>
</comment>
<evidence type="ECO:0008006" key="3">
    <source>
        <dbReference type="Google" id="ProtNLM"/>
    </source>
</evidence>